<evidence type="ECO:0000313" key="3">
    <source>
        <dbReference type="Proteomes" id="UP000828390"/>
    </source>
</evidence>
<reference evidence="2" key="1">
    <citation type="journal article" date="2019" name="bioRxiv">
        <title>The Genome of the Zebra Mussel, Dreissena polymorpha: A Resource for Invasive Species Research.</title>
        <authorList>
            <person name="McCartney M.A."/>
            <person name="Auch B."/>
            <person name="Kono T."/>
            <person name="Mallez S."/>
            <person name="Zhang Y."/>
            <person name="Obille A."/>
            <person name="Becker A."/>
            <person name="Abrahante J.E."/>
            <person name="Garbe J."/>
            <person name="Badalamenti J.P."/>
            <person name="Herman A."/>
            <person name="Mangelson H."/>
            <person name="Liachko I."/>
            <person name="Sullivan S."/>
            <person name="Sone E.D."/>
            <person name="Koren S."/>
            <person name="Silverstein K.A.T."/>
            <person name="Beckman K.B."/>
            <person name="Gohl D.M."/>
        </authorList>
    </citation>
    <scope>NUCLEOTIDE SEQUENCE</scope>
    <source>
        <strain evidence="2">Duluth1</strain>
        <tissue evidence="2">Whole animal</tissue>
    </source>
</reference>
<keyword evidence="3" id="KW-1185">Reference proteome</keyword>
<gene>
    <name evidence="2" type="ORF">DPMN_162871</name>
</gene>
<feature type="region of interest" description="Disordered" evidence="1">
    <location>
        <begin position="48"/>
        <end position="84"/>
    </location>
</feature>
<accession>A0A9D4EVJ4</accession>
<sequence length="84" mass="9741">MRGTCRGLPDSLRRCQDSLPDRQGTCKRFLYSLRRYQDYLGILDGARKSTRPAKHLQETPRRSATVTKPYRDLQETPRQTATIS</sequence>
<protein>
    <submittedName>
        <fullName evidence="2">Uncharacterized protein</fullName>
    </submittedName>
</protein>
<dbReference type="AlphaFoldDB" id="A0A9D4EVJ4"/>
<evidence type="ECO:0000313" key="2">
    <source>
        <dbReference type="EMBL" id="KAH3784800.1"/>
    </source>
</evidence>
<reference evidence="2" key="2">
    <citation type="submission" date="2020-11" db="EMBL/GenBank/DDBJ databases">
        <authorList>
            <person name="McCartney M.A."/>
            <person name="Auch B."/>
            <person name="Kono T."/>
            <person name="Mallez S."/>
            <person name="Becker A."/>
            <person name="Gohl D.M."/>
            <person name="Silverstein K.A.T."/>
            <person name="Koren S."/>
            <person name="Bechman K.B."/>
            <person name="Herman A."/>
            <person name="Abrahante J.E."/>
            <person name="Garbe J."/>
        </authorList>
    </citation>
    <scope>NUCLEOTIDE SEQUENCE</scope>
    <source>
        <strain evidence="2">Duluth1</strain>
        <tissue evidence="2">Whole animal</tissue>
    </source>
</reference>
<dbReference type="EMBL" id="JAIWYP010000008">
    <property type="protein sequence ID" value="KAH3784800.1"/>
    <property type="molecule type" value="Genomic_DNA"/>
</dbReference>
<evidence type="ECO:0000256" key="1">
    <source>
        <dbReference type="SAM" id="MobiDB-lite"/>
    </source>
</evidence>
<comment type="caution">
    <text evidence="2">The sequence shown here is derived from an EMBL/GenBank/DDBJ whole genome shotgun (WGS) entry which is preliminary data.</text>
</comment>
<dbReference type="Proteomes" id="UP000828390">
    <property type="component" value="Unassembled WGS sequence"/>
</dbReference>
<name>A0A9D4EVJ4_DREPO</name>
<organism evidence="2 3">
    <name type="scientific">Dreissena polymorpha</name>
    <name type="common">Zebra mussel</name>
    <name type="synonym">Mytilus polymorpha</name>
    <dbReference type="NCBI Taxonomy" id="45954"/>
    <lineage>
        <taxon>Eukaryota</taxon>
        <taxon>Metazoa</taxon>
        <taxon>Spiralia</taxon>
        <taxon>Lophotrochozoa</taxon>
        <taxon>Mollusca</taxon>
        <taxon>Bivalvia</taxon>
        <taxon>Autobranchia</taxon>
        <taxon>Heteroconchia</taxon>
        <taxon>Euheterodonta</taxon>
        <taxon>Imparidentia</taxon>
        <taxon>Neoheterodontei</taxon>
        <taxon>Myida</taxon>
        <taxon>Dreissenoidea</taxon>
        <taxon>Dreissenidae</taxon>
        <taxon>Dreissena</taxon>
    </lineage>
</organism>
<proteinExistence type="predicted"/>